<dbReference type="EMBL" id="JAGSOY010000027">
    <property type="protein sequence ID" value="MBU2711920.1"/>
    <property type="molecule type" value="Genomic_DNA"/>
</dbReference>
<accession>A0ABS5ZD58</accession>
<comment type="similarity">
    <text evidence="4">Belongs to the alanine racemase family.</text>
</comment>
<dbReference type="PANTHER" id="PTHR30511:SF0">
    <property type="entry name" value="ALANINE RACEMASE, CATABOLIC-RELATED"/>
    <property type="match status" value="1"/>
</dbReference>
<dbReference type="Gene3D" id="2.40.37.10">
    <property type="entry name" value="Lyase, Ornithine Decarboxylase, Chain A, domain 1"/>
    <property type="match status" value="1"/>
</dbReference>
<reference evidence="6 7" key="1">
    <citation type="submission" date="2021-04" db="EMBL/GenBank/DDBJ databases">
        <authorList>
            <person name="Pira H."/>
            <person name="Risdian C."/>
            <person name="Wink J."/>
        </authorList>
    </citation>
    <scope>NUCLEOTIDE SEQUENCE [LARGE SCALE GENOMIC DNA]</scope>
    <source>
        <strain evidence="6 7">WH53</strain>
    </source>
</reference>
<dbReference type="InterPro" id="IPR011079">
    <property type="entry name" value="Ala_racemase_C"/>
</dbReference>
<dbReference type="InterPro" id="IPR029066">
    <property type="entry name" value="PLP-binding_barrel"/>
</dbReference>
<feature type="active site" description="Proton acceptor; specific for L-alanine" evidence="4">
    <location>
        <position position="257"/>
    </location>
</feature>
<dbReference type="InterPro" id="IPR001608">
    <property type="entry name" value="Ala_racemase_N"/>
</dbReference>
<gene>
    <name evidence="6" type="primary">alr</name>
    <name evidence="6" type="ORF">KCG35_12695</name>
</gene>
<dbReference type="SUPFAM" id="SSF51419">
    <property type="entry name" value="PLP-binding barrel"/>
    <property type="match status" value="1"/>
</dbReference>
<comment type="cofactor">
    <cofactor evidence="1 4">
        <name>pyridoxal 5'-phosphate</name>
        <dbReference type="ChEBI" id="CHEBI:597326"/>
    </cofactor>
</comment>
<keyword evidence="2 4" id="KW-0663">Pyridoxal phosphate</keyword>
<comment type="function">
    <text evidence="4">Catalyzes the interconversion of L-alanine and D-alanine. May also act on other amino acids.</text>
</comment>
<dbReference type="PANTHER" id="PTHR30511">
    <property type="entry name" value="ALANINE RACEMASE"/>
    <property type="match status" value="1"/>
</dbReference>
<comment type="pathway">
    <text evidence="4">Amino-acid biosynthesis; D-alanine biosynthesis; D-alanine from L-alanine: step 1/1.</text>
</comment>
<dbReference type="RefSeq" id="WP_215820077.1">
    <property type="nucleotide sequence ID" value="NZ_JAGSOY010000027.1"/>
</dbReference>
<organism evidence="6 7">
    <name type="scientific">Zooshikella harenae</name>
    <dbReference type="NCBI Taxonomy" id="2827238"/>
    <lineage>
        <taxon>Bacteria</taxon>
        <taxon>Pseudomonadati</taxon>
        <taxon>Pseudomonadota</taxon>
        <taxon>Gammaproteobacteria</taxon>
        <taxon>Oceanospirillales</taxon>
        <taxon>Zooshikellaceae</taxon>
        <taxon>Zooshikella</taxon>
    </lineage>
</organism>
<proteinExistence type="inferred from homology"/>
<comment type="catalytic activity">
    <reaction evidence="4">
        <text>L-alanine = D-alanine</text>
        <dbReference type="Rhea" id="RHEA:20249"/>
        <dbReference type="ChEBI" id="CHEBI:57416"/>
        <dbReference type="ChEBI" id="CHEBI:57972"/>
        <dbReference type="EC" id="5.1.1.1"/>
    </reaction>
</comment>
<evidence type="ECO:0000313" key="6">
    <source>
        <dbReference type="EMBL" id="MBU2711920.1"/>
    </source>
</evidence>
<dbReference type="PROSITE" id="PS00395">
    <property type="entry name" value="ALANINE_RACEMASE"/>
    <property type="match status" value="1"/>
</dbReference>
<protein>
    <recommendedName>
        <fullName evidence="4">Alanine racemase</fullName>
        <ecNumber evidence="4">5.1.1.1</ecNumber>
    </recommendedName>
</protein>
<keyword evidence="3 4" id="KW-0413">Isomerase</keyword>
<evidence type="ECO:0000313" key="7">
    <source>
        <dbReference type="Proteomes" id="UP000690515"/>
    </source>
</evidence>
<dbReference type="EC" id="5.1.1.1" evidence="4"/>
<evidence type="ECO:0000256" key="2">
    <source>
        <dbReference type="ARBA" id="ARBA00022898"/>
    </source>
</evidence>
<dbReference type="Pfam" id="PF01168">
    <property type="entry name" value="Ala_racemase_N"/>
    <property type="match status" value="1"/>
</dbReference>
<dbReference type="Proteomes" id="UP000690515">
    <property type="component" value="Unassembled WGS sequence"/>
</dbReference>
<dbReference type="Pfam" id="PF00842">
    <property type="entry name" value="Ala_racemase_C"/>
    <property type="match status" value="1"/>
</dbReference>
<dbReference type="Gene3D" id="3.20.20.10">
    <property type="entry name" value="Alanine racemase"/>
    <property type="match status" value="1"/>
</dbReference>
<comment type="caution">
    <text evidence="6">The sequence shown here is derived from an EMBL/GenBank/DDBJ whole genome shotgun (WGS) entry which is preliminary data.</text>
</comment>
<dbReference type="CDD" id="cd06827">
    <property type="entry name" value="PLPDE_III_AR_proteobact"/>
    <property type="match status" value="1"/>
</dbReference>
<dbReference type="SUPFAM" id="SSF50621">
    <property type="entry name" value="Alanine racemase C-terminal domain-like"/>
    <property type="match status" value="1"/>
</dbReference>
<sequence length="366" mass="40049">MTRPIRATIDLNALQANYLYAKQMSATNAQALAVIKADAYGHGAIASAKALDAEADGFAVASVEEALQLRHANIKSPIVLLEGFFSAEELEAISHFNLQPLIHSRQQIEVLHKHPQDKMLTVWLKLDSGMHRLGFSPEQFITAYTELTQLPYIKSIICTSHFACADEPDHPMNKKQLDRCAQIIKTLGNPPASLANSPAILTMPDSHYQWLRPGIMLYGSSPFAHSQPQASVLKPVMTLTAEVIAIKSLAEGETIGYGASYQVGKSLPMGVVSIGYGDGYPRYIAEGAPVVINGIRCPIIGRVSMDMITVDLTNCPQANIGDTVELWGNQLSVNEIAAYANTISYELLTKITQRVPRHYIRYSTSK</sequence>
<keyword evidence="7" id="KW-1185">Reference proteome</keyword>
<name>A0ABS5ZD58_9GAMM</name>
<dbReference type="InterPro" id="IPR009006">
    <property type="entry name" value="Ala_racemase/Decarboxylase_C"/>
</dbReference>
<evidence type="ECO:0000256" key="1">
    <source>
        <dbReference type="ARBA" id="ARBA00001933"/>
    </source>
</evidence>
<evidence type="ECO:0000256" key="3">
    <source>
        <dbReference type="ARBA" id="ARBA00023235"/>
    </source>
</evidence>
<dbReference type="InterPro" id="IPR000821">
    <property type="entry name" value="Ala_racemase"/>
</dbReference>
<feature type="active site" description="Proton acceptor; specific for D-alanine" evidence="4">
    <location>
        <position position="36"/>
    </location>
</feature>
<evidence type="ECO:0000256" key="4">
    <source>
        <dbReference type="HAMAP-Rule" id="MF_01201"/>
    </source>
</evidence>
<feature type="binding site" evidence="4">
    <location>
        <position position="305"/>
    </location>
    <ligand>
        <name>substrate</name>
    </ligand>
</feature>
<feature type="modified residue" description="N6-(pyridoxal phosphate)lysine" evidence="4">
    <location>
        <position position="36"/>
    </location>
</feature>
<feature type="domain" description="Alanine racemase C-terminal" evidence="5">
    <location>
        <begin position="236"/>
        <end position="360"/>
    </location>
</feature>
<dbReference type="PRINTS" id="PR00992">
    <property type="entry name" value="ALARACEMASE"/>
</dbReference>
<feature type="binding site" evidence="4">
    <location>
        <position position="132"/>
    </location>
    <ligand>
        <name>substrate</name>
    </ligand>
</feature>
<dbReference type="HAMAP" id="MF_01201">
    <property type="entry name" value="Ala_racemase"/>
    <property type="match status" value="1"/>
</dbReference>
<dbReference type="InterPro" id="IPR020622">
    <property type="entry name" value="Ala_racemase_pyridoxalP-BS"/>
</dbReference>
<dbReference type="NCBIfam" id="TIGR00492">
    <property type="entry name" value="alr"/>
    <property type="match status" value="1"/>
</dbReference>
<dbReference type="SMART" id="SM01005">
    <property type="entry name" value="Ala_racemase_C"/>
    <property type="match status" value="1"/>
</dbReference>
<dbReference type="GO" id="GO:0008784">
    <property type="term" value="F:alanine racemase activity"/>
    <property type="evidence" value="ECO:0007669"/>
    <property type="project" value="UniProtKB-EC"/>
</dbReference>
<evidence type="ECO:0000259" key="5">
    <source>
        <dbReference type="SMART" id="SM01005"/>
    </source>
</evidence>